<dbReference type="AlphaFoldDB" id="B8KW83"/>
<dbReference type="HOGENOM" id="CLU_2770945_0_0_6"/>
<evidence type="ECO:0000313" key="3">
    <source>
        <dbReference type="Proteomes" id="UP000004699"/>
    </source>
</evidence>
<feature type="region of interest" description="Disordered" evidence="1">
    <location>
        <begin position="1"/>
        <end position="21"/>
    </location>
</feature>
<sequence length="69" mass="8153">MWSALDHQDGNKNRYNDNRNRFNHPEKFFHHYWHPGEAQVYENGGADDKYRPVETAKDNRVSVGLIVPL</sequence>
<evidence type="ECO:0000256" key="1">
    <source>
        <dbReference type="SAM" id="MobiDB-lite"/>
    </source>
</evidence>
<dbReference type="Proteomes" id="UP000004699">
    <property type="component" value="Unassembled WGS sequence"/>
</dbReference>
<evidence type="ECO:0000313" key="2">
    <source>
        <dbReference type="EMBL" id="EED34328.1"/>
    </source>
</evidence>
<reference evidence="3" key="1">
    <citation type="journal article" date="2013" name="BMC Microbiol.">
        <title>Taxonomy and evolution of bacteriochlorophyll a-containing members of the OM60/NOR5 clade of marine gammaproteobacteria: description of Luminiphilus syltensis gen. nov., sp. nov., reclassification of Haliea rubra as Pseudohaliea rubra gen. nov., comb. nov., and emendation of Chromatocurvus halotolerans.</title>
        <authorList>
            <person name="Spring S."/>
            <person name="Riedel T."/>
            <person name="Sproer C."/>
            <person name="Yan S."/>
            <person name="Harder J."/>
            <person name="Fuchs B.M."/>
        </authorList>
    </citation>
    <scope>NUCLEOTIDE SEQUENCE [LARGE SCALE GENOMIC DNA]</scope>
    <source>
        <strain evidence="3">NOR51-B</strain>
    </source>
</reference>
<keyword evidence="3" id="KW-1185">Reference proteome</keyword>
<accession>B8KW83</accession>
<name>B8KW83_9GAMM</name>
<organism evidence="2 3">
    <name type="scientific">Luminiphilus syltensis NOR5-1B</name>
    <dbReference type="NCBI Taxonomy" id="565045"/>
    <lineage>
        <taxon>Bacteria</taxon>
        <taxon>Pseudomonadati</taxon>
        <taxon>Pseudomonadota</taxon>
        <taxon>Gammaproteobacteria</taxon>
        <taxon>Cellvibrionales</taxon>
        <taxon>Halieaceae</taxon>
        <taxon>Luminiphilus</taxon>
    </lineage>
</organism>
<dbReference type="STRING" id="565045.NOR51B_265"/>
<gene>
    <name evidence="2" type="ORF">NOR51B_265</name>
</gene>
<protein>
    <submittedName>
        <fullName evidence="2">Uncharacterized protein</fullName>
    </submittedName>
</protein>
<dbReference type="EMBL" id="DS999411">
    <property type="protein sequence ID" value="EED34328.1"/>
    <property type="molecule type" value="Genomic_DNA"/>
</dbReference>
<proteinExistence type="predicted"/>